<reference evidence="1" key="2">
    <citation type="submission" date="2023-05" db="EMBL/GenBank/DDBJ databases">
        <authorList>
            <person name="Schelkunov M.I."/>
        </authorList>
    </citation>
    <scope>NUCLEOTIDE SEQUENCE</scope>
    <source>
        <strain evidence="1">Hsosn_3</strain>
        <tissue evidence="1">Leaf</tissue>
    </source>
</reference>
<organism evidence="1 2">
    <name type="scientific">Heracleum sosnowskyi</name>
    <dbReference type="NCBI Taxonomy" id="360622"/>
    <lineage>
        <taxon>Eukaryota</taxon>
        <taxon>Viridiplantae</taxon>
        <taxon>Streptophyta</taxon>
        <taxon>Embryophyta</taxon>
        <taxon>Tracheophyta</taxon>
        <taxon>Spermatophyta</taxon>
        <taxon>Magnoliopsida</taxon>
        <taxon>eudicotyledons</taxon>
        <taxon>Gunneridae</taxon>
        <taxon>Pentapetalae</taxon>
        <taxon>asterids</taxon>
        <taxon>campanulids</taxon>
        <taxon>Apiales</taxon>
        <taxon>Apiaceae</taxon>
        <taxon>Apioideae</taxon>
        <taxon>apioid superclade</taxon>
        <taxon>Tordylieae</taxon>
        <taxon>Tordyliinae</taxon>
        <taxon>Heracleum</taxon>
    </lineage>
</organism>
<keyword evidence="2" id="KW-1185">Reference proteome</keyword>
<protein>
    <submittedName>
        <fullName evidence="1">Uncharacterized protein</fullName>
    </submittedName>
</protein>
<accession>A0AAD8HU60</accession>
<dbReference type="GO" id="GO:0030674">
    <property type="term" value="F:protein-macromolecule adaptor activity"/>
    <property type="evidence" value="ECO:0007669"/>
    <property type="project" value="TreeGrafter"/>
</dbReference>
<dbReference type="GO" id="GO:0045046">
    <property type="term" value="P:protein import into peroxisome membrane"/>
    <property type="evidence" value="ECO:0007669"/>
    <property type="project" value="TreeGrafter"/>
</dbReference>
<dbReference type="GO" id="GO:0005778">
    <property type="term" value="C:peroxisomal membrane"/>
    <property type="evidence" value="ECO:0007669"/>
    <property type="project" value="InterPro"/>
</dbReference>
<dbReference type="AlphaFoldDB" id="A0AAD8HU60"/>
<evidence type="ECO:0000313" key="2">
    <source>
        <dbReference type="Proteomes" id="UP001237642"/>
    </source>
</evidence>
<dbReference type="EMBL" id="JAUIZM010000007">
    <property type="protein sequence ID" value="KAK1372941.1"/>
    <property type="molecule type" value="Genomic_DNA"/>
</dbReference>
<comment type="caution">
    <text evidence="1">The sequence shown here is derived from an EMBL/GenBank/DDBJ whole genome shotgun (WGS) entry which is preliminary data.</text>
</comment>
<sequence>MKRIKKTEVVEVRRSGCVAKLSAPFIEKSKAMTSLNFFQEEMSRKTNERKGPAKYSNVVGETNELWNRLKVQSFAKTVLSIWSMTALSLYIRVQVNILGRHLYIDTARGLGAAHLLVCQLRVFFTLII</sequence>
<dbReference type="Proteomes" id="UP001237642">
    <property type="component" value="Unassembled WGS sequence"/>
</dbReference>
<reference evidence="1" key="1">
    <citation type="submission" date="2023-02" db="EMBL/GenBank/DDBJ databases">
        <title>Genome of toxic invasive species Heracleum sosnowskyi carries increased number of genes despite the absence of recent whole-genome duplications.</title>
        <authorList>
            <person name="Schelkunov M."/>
            <person name="Shtratnikova V."/>
            <person name="Makarenko M."/>
            <person name="Klepikova A."/>
            <person name="Omelchenko D."/>
            <person name="Novikova G."/>
            <person name="Obukhova E."/>
            <person name="Bogdanov V."/>
            <person name="Penin A."/>
            <person name="Logacheva M."/>
        </authorList>
    </citation>
    <scope>NUCLEOTIDE SEQUENCE</scope>
    <source>
        <strain evidence="1">Hsosn_3</strain>
        <tissue evidence="1">Leaf</tissue>
    </source>
</reference>
<dbReference type="PANTHER" id="PTHR28080">
    <property type="entry name" value="PEROXISOMAL BIOGENESIS FACTOR 3"/>
    <property type="match status" value="1"/>
</dbReference>
<dbReference type="InterPro" id="IPR006966">
    <property type="entry name" value="Peroxin-3"/>
</dbReference>
<dbReference type="PANTHER" id="PTHR28080:SF1">
    <property type="entry name" value="PEROXISOMAL BIOGENESIS FACTOR 3"/>
    <property type="match status" value="1"/>
</dbReference>
<evidence type="ECO:0000313" key="1">
    <source>
        <dbReference type="EMBL" id="KAK1372941.1"/>
    </source>
</evidence>
<proteinExistence type="predicted"/>
<dbReference type="Pfam" id="PF04882">
    <property type="entry name" value="Peroxin-3"/>
    <property type="match status" value="1"/>
</dbReference>
<gene>
    <name evidence="1" type="ORF">POM88_029134</name>
</gene>
<name>A0AAD8HU60_9APIA</name>